<sequence length="160" mass="18284">IAVLGEGRVGKSSLIRGFCGEGFQEEYVPTIEEFVSKHLLYNDRTYQLDIIDTCGSENFPAIRRVDIAKADAIILVYSIDNPRSFEQLQQYREEIIAEKGNSVPVLVVANKSDLSLDGCRVNTRDVVLKRWKYLWSITSCKMNWGVQEPFHGILDEIQRK</sequence>
<dbReference type="Pfam" id="PF00071">
    <property type="entry name" value="Ras"/>
    <property type="match status" value="1"/>
</dbReference>
<evidence type="ECO:0000313" key="9">
    <source>
        <dbReference type="Proteomes" id="UP000001593"/>
    </source>
</evidence>
<dbReference type="PROSITE" id="PS51419">
    <property type="entry name" value="RAB"/>
    <property type="match status" value="1"/>
</dbReference>
<keyword evidence="5" id="KW-0472">Membrane</keyword>
<accession>A7SI57</accession>
<feature type="non-terminal residue" evidence="8">
    <location>
        <position position="160"/>
    </location>
</feature>
<protein>
    <submittedName>
        <fullName evidence="8">Uncharacterized protein</fullName>
    </submittedName>
</protein>
<dbReference type="FunFam" id="3.40.50.300:FF:001423">
    <property type="entry name" value="Ras family GTPase"/>
    <property type="match status" value="1"/>
</dbReference>
<keyword evidence="6" id="KW-0449">Lipoprotein</keyword>
<dbReference type="GO" id="GO:0005525">
    <property type="term" value="F:GTP binding"/>
    <property type="evidence" value="ECO:0000318"/>
    <property type="project" value="GO_Central"/>
</dbReference>
<dbReference type="SUPFAM" id="SSF52540">
    <property type="entry name" value="P-loop containing nucleoside triphosphate hydrolases"/>
    <property type="match status" value="1"/>
</dbReference>
<organism evidence="8 9">
    <name type="scientific">Nematostella vectensis</name>
    <name type="common">Starlet sea anemone</name>
    <dbReference type="NCBI Taxonomy" id="45351"/>
    <lineage>
        <taxon>Eukaryota</taxon>
        <taxon>Metazoa</taxon>
        <taxon>Cnidaria</taxon>
        <taxon>Anthozoa</taxon>
        <taxon>Hexacorallia</taxon>
        <taxon>Actiniaria</taxon>
        <taxon>Edwardsiidae</taxon>
        <taxon>Nematostella</taxon>
    </lineage>
</organism>
<keyword evidence="4" id="KW-0547">Nucleotide-binding</keyword>
<gene>
    <name evidence="8" type="ORF">NEMVEDRAFT_v1g16994</name>
</gene>
<evidence type="ECO:0000256" key="5">
    <source>
        <dbReference type="ARBA" id="ARBA00023136"/>
    </source>
</evidence>
<dbReference type="NCBIfam" id="TIGR00231">
    <property type="entry name" value="small_GTP"/>
    <property type="match status" value="1"/>
</dbReference>
<feature type="non-terminal residue" evidence="8">
    <location>
        <position position="1"/>
    </location>
</feature>
<keyword evidence="4" id="KW-0342">GTP-binding</keyword>
<dbReference type="PRINTS" id="PR00449">
    <property type="entry name" value="RASTRNSFRMNG"/>
</dbReference>
<evidence type="ECO:0000256" key="6">
    <source>
        <dbReference type="ARBA" id="ARBA00023288"/>
    </source>
</evidence>
<dbReference type="AlphaFoldDB" id="A7SI57"/>
<dbReference type="PROSITE" id="PS51421">
    <property type="entry name" value="RAS"/>
    <property type="match status" value="1"/>
</dbReference>
<comment type="similarity">
    <text evidence="7">Belongs to the small GTPase superfamily. RasD family.</text>
</comment>
<dbReference type="PhylomeDB" id="A7SI57"/>
<dbReference type="EMBL" id="DS469666">
    <property type="protein sequence ID" value="EDO36577.1"/>
    <property type="molecule type" value="Genomic_DNA"/>
</dbReference>
<dbReference type="HOGENOM" id="CLU_041217_10_6_1"/>
<evidence type="ECO:0000313" key="8">
    <source>
        <dbReference type="EMBL" id="EDO36577.1"/>
    </source>
</evidence>
<dbReference type="SMART" id="SM00173">
    <property type="entry name" value="RAS"/>
    <property type="match status" value="1"/>
</dbReference>
<dbReference type="Gene3D" id="3.40.50.300">
    <property type="entry name" value="P-loop containing nucleotide triphosphate hydrolases"/>
    <property type="match status" value="1"/>
</dbReference>
<dbReference type="SMART" id="SM00174">
    <property type="entry name" value="RHO"/>
    <property type="match status" value="1"/>
</dbReference>
<evidence type="ECO:0000256" key="1">
    <source>
        <dbReference type="ARBA" id="ARBA00004193"/>
    </source>
</evidence>
<dbReference type="InterPro" id="IPR027417">
    <property type="entry name" value="P-loop_NTPase"/>
</dbReference>
<dbReference type="InParanoid" id="A7SI57"/>
<dbReference type="Proteomes" id="UP000001593">
    <property type="component" value="Unassembled WGS sequence"/>
</dbReference>
<dbReference type="InterPro" id="IPR052236">
    <property type="entry name" value="Small_GTPase_RasD"/>
</dbReference>
<dbReference type="PANTHER" id="PTHR46149:SF3">
    <property type="entry name" value="MIP08469P"/>
    <property type="match status" value="1"/>
</dbReference>
<evidence type="ECO:0000256" key="2">
    <source>
        <dbReference type="ARBA" id="ARBA00022475"/>
    </source>
</evidence>
<evidence type="ECO:0000256" key="4">
    <source>
        <dbReference type="ARBA" id="ARBA00023134"/>
    </source>
</evidence>
<comment type="subcellular location">
    <subcellularLocation>
        <location evidence="1">Cell membrane</location>
        <topology evidence="1">Lipid-anchor</topology>
    </subcellularLocation>
</comment>
<name>A7SI57_NEMVE</name>
<keyword evidence="3" id="KW-0488">Methylation</keyword>
<evidence type="ECO:0000256" key="7">
    <source>
        <dbReference type="ARBA" id="ARBA00038061"/>
    </source>
</evidence>
<dbReference type="GO" id="GO:0003924">
    <property type="term" value="F:GTPase activity"/>
    <property type="evidence" value="ECO:0000318"/>
    <property type="project" value="GO_Central"/>
</dbReference>
<dbReference type="eggNOG" id="KOG0395">
    <property type="taxonomic scope" value="Eukaryota"/>
</dbReference>
<reference evidence="8 9" key="1">
    <citation type="journal article" date="2007" name="Science">
        <title>Sea anemone genome reveals ancestral eumetazoan gene repertoire and genomic organization.</title>
        <authorList>
            <person name="Putnam N.H."/>
            <person name="Srivastava M."/>
            <person name="Hellsten U."/>
            <person name="Dirks B."/>
            <person name="Chapman J."/>
            <person name="Salamov A."/>
            <person name="Terry A."/>
            <person name="Shapiro H."/>
            <person name="Lindquist E."/>
            <person name="Kapitonov V.V."/>
            <person name="Jurka J."/>
            <person name="Genikhovich G."/>
            <person name="Grigoriev I.V."/>
            <person name="Lucas S.M."/>
            <person name="Steele R.E."/>
            <person name="Finnerty J.R."/>
            <person name="Technau U."/>
            <person name="Martindale M.Q."/>
            <person name="Rokhsar D.S."/>
        </authorList>
    </citation>
    <scope>NUCLEOTIDE SEQUENCE [LARGE SCALE GENOMIC DNA]</scope>
    <source>
        <strain evidence="9">CH2 X CH6</strain>
    </source>
</reference>
<dbReference type="SMART" id="SM00175">
    <property type="entry name" value="RAB"/>
    <property type="match status" value="1"/>
</dbReference>
<dbReference type="OMA" id="XTSSHAI"/>
<dbReference type="InterPro" id="IPR001806">
    <property type="entry name" value="Small_GTPase"/>
</dbReference>
<dbReference type="InterPro" id="IPR005225">
    <property type="entry name" value="Small_GTP-bd"/>
</dbReference>
<dbReference type="GO" id="GO:0005886">
    <property type="term" value="C:plasma membrane"/>
    <property type="evidence" value="ECO:0000318"/>
    <property type="project" value="GO_Central"/>
</dbReference>
<keyword evidence="9" id="KW-1185">Reference proteome</keyword>
<proteinExistence type="inferred from homology"/>
<dbReference type="GO" id="GO:0019003">
    <property type="term" value="F:GDP binding"/>
    <property type="evidence" value="ECO:0000318"/>
    <property type="project" value="GO_Central"/>
</dbReference>
<dbReference type="PANTHER" id="PTHR46149">
    <property type="entry name" value="MIP08469P"/>
    <property type="match status" value="1"/>
</dbReference>
<dbReference type="STRING" id="45351.A7SI57"/>
<keyword evidence="2" id="KW-1003">Cell membrane</keyword>
<evidence type="ECO:0000256" key="3">
    <source>
        <dbReference type="ARBA" id="ARBA00022481"/>
    </source>
</evidence>